<dbReference type="Proteomes" id="UP000184164">
    <property type="component" value="Unassembled WGS sequence"/>
</dbReference>
<dbReference type="Pfam" id="PF05426">
    <property type="entry name" value="Alginate_lyase"/>
    <property type="match status" value="1"/>
</dbReference>
<dbReference type="EMBL" id="FQUM01000004">
    <property type="protein sequence ID" value="SHF20695.1"/>
    <property type="molecule type" value="Genomic_DNA"/>
</dbReference>
<evidence type="ECO:0000256" key="1">
    <source>
        <dbReference type="ARBA" id="ARBA00022729"/>
    </source>
</evidence>
<dbReference type="Gene3D" id="1.50.10.100">
    <property type="entry name" value="Chondroitin AC/alginate lyase"/>
    <property type="match status" value="1"/>
</dbReference>
<organism evidence="4 5">
    <name type="scientific">Mariniphaga anaerophila</name>
    <dbReference type="NCBI Taxonomy" id="1484053"/>
    <lineage>
        <taxon>Bacteria</taxon>
        <taxon>Pseudomonadati</taxon>
        <taxon>Bacteroidota</taxon>
        <taxon>Bacteroidia</taxon>
        <taxon>Marinilabiliales</taxon>
        <taxon>Prolixibacteraceae</taxon>
        <taxon>Mariniphaga</taxon>
    </lineage>
</organism>
<dbReference type="AlphaFoldDB" id="A0A1M4ZS01"/>
<accession>A0A1M4ZS01</accession>
<keyword evidence="2 4" id="KW-0456">Lyase</keyword>
<evidence type="ECO:0000313" key="4">
    <source>
        <dbReference type="EMBL" id="SHF20695.1"/>
    </source>
</evidence>
<dbReference type="InterPro" id="IPR008397">
    <property type="entry name" value="Alginate_lyase_dom"/>
</dbReference>
<evidence type="ECO:0000259" key="3">
    <source>
        <dbReference type="Pfam" id="PF05426"/>
    </source>
</evidence>
<feature type="domain" description="Alginate lyase" evidence="3">
    <location>
        <begin position="64"/>
        <end position="343"/>
    </location>
</feature>
<dbReference type="STRING" id="1484053.SAMN05444274_10440"/>
<gene>
    <name evidence="4" type="ORF">SAMN05444274_10440</name>
</gene>
<proteinExistence type="predicted"/>
<keyword evidence="5" id="KW-1185">Reference proteome</keyword>
<sequence>MLCNCGNSQAPAEAQKIDGVFVDFCEIEKVKEHLAKNDACFEAAYNELIEKAQIAVTDNEELSVVHKKKVPASGDKHDYYSMGPYWWPDPSKADGLPYIRRDGEINPETRGDNVDTGMKSKFMANVESLTWAFYFTGDDKYADKAVELLETWFVNIATKMNPNLDYAQAIPGICEGRGIGIIDFHYIDKLISPIQILEGRNKFDAETKMAIHEWFEQYLEWLISSKNGIDEANTKNNHATWYDVQVAGIALFLDKTEMAKTVLEEVKSRRIANQIEPDGSQPLEIARTRSLSYSGMNTRGFIYLANMAQNVGVDLWNFETPDGRGIQKAMDYLLPYFAGDESWTHQQISNIDDAIGVLKLNYLIGAVKTGEEKYVNAFRSVAEPSTDLEVLLYPLFL</sequence>
<name>A0A1M4ZS01_9BACT</name>
<reference evidence="5" key="1">
    <citation type="submission" date="2016-11" db="EMBL/GenBank/DDBJ databases">
        <authorList>
            <person name="Varghese N."/>
            <person name="Submissions S."/>
        </authorList>
    </citation>
    <scope>NUCLEOTIDE SEQUENCE [LARGE SCALE GENOMIC DNA]</scope>
    <source>
        <strain evidence="5">DSM 26910</strain>
    </source>
</reference>
<dbReference type="GO" id="GO:0042597">
    <property type="term" value="C:periplasmic space"/>
    <property type="evidence" value="ECO:0007669"/>
    <property type="project" value="InterPro"/>
</dbReference>
<dbReference type="InterPro" id="IPR008929">
    <property type="entry name" value="Chondroitin_lyas"/>
</dbReference>
<evidence type="ECO:0000313" key="5">
    <source>
        <dbReference type="Proteomes" id="UP000184164"/>
    </source>
</evidence>
<dbReference type="GO" id="GO:0016829">
    <property type="term" value="F:lyase activity"/>
    <property type="evidence" value="ECO:0007669"/>
    <property type="project" value="UniProtKB-KW"/>
</dbReference>
<protein>
    <submittedName>
        <fullName evidence="4">Alginate lyase</fullName>
    </submittedName>
</protein>
<keyword evidence="1" id="KW-0732">Signal</keyword>
<dbReference type="SUPFAM" id="SSF48230">
    <property type="entry name" value="Chondroitin AC/alginate lyase"/>
    <property type="match status" value="1"/>
</dbReference>
<evidence type="ECO:0000256" key="2">
    <source>
        <dbReference type="ARBA" id="ARBA00023239"/>
    </source>
</evidence>